<evidence type="ECO:0000313" key="2">
    <source>
        <dbReference type="Proteomes" id="UP001217089"/>
    </source>
</evidence>
<reference evidence="1 2" key="1">
    <citation type="submission" date="2022-12" db="EMBL/GenBank/DDBJ databases">
        <title>Chromosome-level genome of Tegillarca granosa.</title>
        <authorList>
            <person name="Kim J."/>
        </authorList>
    </citation>
    <scope>NUCLEOTIDE SEQUENCE [LARGE SCALE GENOMIC DNA]</scope>
    <source>
        <strain evidence="1">Teg-2019</strain>
        <tissue evidence="1">Adductor muscle</tissue>
    </source>
</reference>
<dbReference type="EMBL" id="JARBDR010000657">
    <property type="protein sequence ID" value="KAJ8308215.1"/>
    <property type="molecule type" value="Genomic_DNA"/>
</dbReference>
<dbReference type="SUPFAM" id="SSF54637">
    <property type="entry name" value="Thioesterase/thiol ester dehydrase-isomerase"/>
    <property type="match status" value="2"/>
</dbReference>
<dbReference type="PANTHER" id="PTHR34487">
    <property type="entry name" value="ACYL-ACP THIOESTERASE"/>
    <property type="match status" value="1"/>
</dbReference>
<organism evidence="1 2">
    <name type="scientific">Tegillarca granosa</name>
    <name type="common">Malaysian cockle</name>
    <name type="synonym">Anadara granosa</name>
    <dbReference type="NCBI Taxonomy" id="220873"/>
    <lineage>
        <taxon>Eukaryota</taxon>
        <taxon>Metazoa</taxon>
        <taxon>Spiralia</taxon>
        <taxon>Lophotrochozoa</taxon>
        <taxon>Mollusca</taxon>
        <taxon>Bivalvia</taxon>
        <taxon>Autobranchia</taxon>
        <taxon>Pteriomorphia</taxon>
        <taxon>Arcoida</taxon>
        <taxon>Arcoidea</taxon>
        <taxon>Arcidae</taxon>
        <taxon>Tegillarca</taxon>
    </lineage>
</organism>
<sequence length="296" mass="34484">MLLKILESSRFYAHHYQLDDTGRTFRDYAKLTSDRLIFLVASEIRMTKELYDHSVPKFPLNIKIVGGAIGNTSLNSLTTIYSDVENIELVQNINRVVSIDKNTRRPLPLPDWWKEKYSKTAKAHDALKMTKFEIPTGRTGFYQHKVAWSETDLNEHTNWGSYFRYCVDAAHHCAKKGSLKHFRKNVSNGVRLVQCYFYGESLEDDLLDIYCWEDPYDSKKLYFDIHREKVTEHTERKSVLKYIKNQGPETLCRYSSKRGVRFSLKLSRHLVAPYDEPLILERGPGFSATSIDNNNI</sequence>
<evidence type="ECO:0000313" key="1">
    <source>
        <dbReference type="EMBL" id="KAJ8308215.1"/>
    </source>
</evidence>
<keyword evidence="2" id="KW-1185">Reference proteome</keyword>
<dbReference type="PANTHER" id="PTHR34487:SF1">
    <property type="entry name" value="ACYL-ACP THIOESTERASE"/>
    <property type="match status" value="1"/>
</dbReference>
<name>A0ABQ9EWS1_TEGGR</name>
<comment type="caution">
    <text evidence="1">The sequence shown here is derived from an EMBL/GenBank/DDBJ whole genome shotgun (WGS) entry which is preliminary data.</text>
</comment>
<dbReference type="InterPro" id="IPR029069">
    <property type="entry name" value="HotDog_dom_sf"/>
</dbReference>
<gene>
    <name evidence="1" type="ORF">KUTeg_013089</name>
</gene>
<accession>A0ABQ9EWS1</accession>
<dbReference type="Gene3D" id="3.10.129.10">
    <property type="entry name" value="Hotdog Thioesterase"/>
    <property type="match status" value="1"/>
</dbReference>
<dbReference type="Proteomes" id="UP001217089">
    <property type="component" value="Unassembled WGS sequence"/>
</dbReference>
<proteinExistence type="predicted"/>
<protein>
    <submittedName>
        <fullName evidence="1">Uncharacterized protein</fullName>
    </submittedName>
</protein>